<name>A0ABS3J9K1_9HYPH</name>
<gene>
    <name evidence="2" type="ORF">J1C47_22015</name>
</gene>
<keyword evidence="1" id="KW-0732">Signal</keyword>
<keyword evidence="3" id="KW-1185">Reference proteome</keyword>
<dbReference type="Proteomes" id="UP000664288">
    <property type="component" value="Unassembled WGS sequence"/>
</dbReference>
<organism evidence="2 3">
    <name type="scientific">Jiella sonneratiae</name>
    <dbReference type="NCBI Taxonomy" id="2816856"/>
    <lineage>
        <taxon>Bacteria</taxon>
        <taxon>Pseudomonadati</taxon>
        <taxon>Pseudomonadota</taxon>
        <taxon>Alphaproteobacteria</taxon>
        <taxon>Hyphomicrobiales</taxon>
        <taxon>Aurantimonadaceae</taxon>
        <taxon>Jiella</taxon>
    </lineage>
</organism>
<proteinExistence type="predicted"/>
<dbReference type="RefSeq" id="WP_207352967.1">
    <property type="nucleotide sequence ID" value="NZ_JAFMPY010000038.1"/>
</dbReference>
<feature type="chain" id="PRO_5046188588" description="SH3 domain-containing protein" evidence="1">
    <location>
        <begin position="26"/>
        <end position="101"/>
    </location>
</feature>
<dbReference type="EMBL" id="JAFMPY010000038">
    <property type="protein sequence ID" value="MBO0906335.1"/>
    <property type="molecule type" value="Genomic_DNA"/>
</dbReference>
<evidence type="ECO:0000313" key="3">
    <source>
        <dbReference type="Proteomes" id="UP000664288"/>
    </source>
</evidence>
<sequence>MTRSRVPALLACVALLDLGSGNAHATGWGVRHYPQLGKPVADVKLRLGPGAFFKQIDMIKRGELVVVQICARKWCQITQQDGGPGGYMTEEYMIFMGEIRG</sequence>
<evidence type="ECO:0000256" key="1">
    <source>
        <dbReference type="SAM" id="SignalP"/>
    </source>
</evidence>
<reference evidence="2 3" key="1">
    <citation type="submission" date="2021-03" db="EMBL/GenBank/DDBJ databases">
        <title>Whole genome sequence of Jiella sp. MQZ13P-4.</title>
        <authorList>
            <person name="Tuo L."/>
        </authorList>
    </citation>
    <scope>NUCLEOTIDE SEQUENCE [LARGE SCALE GENOMIC DNA]</scope>
    <source>
        <strain evidence="2 3">MQZ13P-4</strain>
    </source>
</reference>
<accession>A0ABS3J9K1</accession>
<evidence type="ECO:0008006" key="4">
    <source>
        <dbReference type="Google" id="ProtNLM"/>
    </source>
</evidence>
<protein>
    <recommendedName>
        <fullName evidence="4">SH3 domain-containing protein</fullName>
    </recommendedName>
</protein>
<feature type="signal peptide" evidence="1">
    <location>
        <begin position="1"/>
        <end position="25"/>
    </location>
</feature>
<comment type="caution">
    <text evidence="2">The sequence shown here is derived from an EMBL/GenBank/DDBJ whole genome shotgun (WGS) entry which is preliminary data.</text>
</comment>
<evidence type="ECO:0000313" key="2">
    <source>
        <dbReference type="EMBL" id="MBO0906335.1"/>
    </source>
</evidence>